<name>A0A427XUW5_9TREE</name>
<dbReference type="PRINTS" id="PR00706">
    <property type="entry name" value="PYROGLUPTASE"/>
</dbReference>
<dbReference type="EMBL" id="RSCE01000005">
    <property type="protein sequence ID" value="RSH82622.1"/>
    <property type="molecule type" value="Genomic_DNA"/>
</dbReference>
<evidence type="ECO:0000256" key="1">
    <source>
        <dbReference type="ARBA" id="ARBA00006641"/>
    </source>
</evidence>
<dbReference type="Gene3D" id="3.40.630.20">
    <property type="entry name" value="Peptidase C15, pyroglutamyl peptidase I-like"/>
    <property type="match status" value="1"/>
</dbReference>
<protein>
    <recommendedName>
        <fullName evidence="6">Pyroglutamyl-peptidase I</fullName>
        <ecNumber evidence="6">3.4.19.3</ecNumber>
    </recommendedName>
</protein>
<comment type="catalytic activity">
    <reaction evidence="6">
        <text>Release of an N-terminal pyroglutamyl group from a polypeptide, the second amino acid generally not being Pro.</text>
        <dbReference type="EC" id="3.4.19.3"/>
    </reaction>
</comment>
<dbReference type="AlphaFoldDB" id="A0A427XUW5"/>
<dbReference type="EC" id="3.4.19.3" evidence="6"/>
<keyword evidence="3" id="KW-0645">Protease</keyword>
<dbReference type="InterPro" id="IPR016125">
    <property type="entry name" value="Peptidase_C15-like"/>
</dbReference>
<dbReference type="PROSITE" id="PS01334">
    <property type="entry name" value="PYRASE_CYS"/>
    <property type="match status" value="1"/>
</dbReference>
<dbReference type="GO" id="GO:0016920">
    <property type="term" value="F:pyroglutamyl-peptidase activity"/>
    <property type="evidence" value="ECO:0007669"/>
    <property type="project" value="UniProtKB-EC"/>
</dbReference>
<dbReference type="PIRSF" id="PIRSF015592">
    <property type="entry name" value="Prld-crbxl_pptds"/>
    <property type="match status" value="1"/>
</dbReference>
<sequence>MILITGFEPFGGETENPSRLSARLAVENLNREGVSAAFLEVPVVFARAGPAVIDKAASVRADVVVCVGVAGDRKLISLERTAYNVKRGRIPDNDGAKPDGEIILPGPNTLTTRLPVSKALDAIKAAGIPVEISDDAGRYVCNTLLYTVVAQLPEETPAGFVHVPQASEVSIEKQAEALQIVAMLALEQVKAQTLG</sequence>
<dbReference type="RefSeq" id="XP_028476854.1">
    <property type="nucleotide sequence ID" value="XM_028622961.1"/>
</dbReference>
<dbReference type="InterPro" id="IPR036440">
    <property type="entry name" value="Peptidase_C15-like_sf"/>
</dbReference>
<dbReference type="SUPFAM" id="SSF53182">
    <property type="entry name" value="Pyrrolidone carboxyl peptidase (pyroglutamate aminopeptidase)"/>
    <property type="match status" value="1"/>
</dbReference>
<dbReference type="InterPro" id="IPR033694">
    <property type="entry name" value="PGPEP1_Cys_AS"/>
</dbReference>
<evidence type="ECO:0000313" key="8">
    <source>
        <dbReference type="Proteomes" id="UP000279236"/>
    </source>
</evidence>
<evidence type="ECO:0000256" key="2">
    <source>
        <dbReference type="ARBA" id="ARBA00022490"/>
    </source>
</evidence>
<organism evidence="7 8">
    <name type="scientific">Apiotrichum porosum</name>
    <dbReference type="NCBI Taxonomy" id="105984"/>
    <lineage>
        <taxon>Eukaryota</taxon>
        <taxon>Fungi</taxon>
        <taxon>Dikarya</taxon>
        <taxon>Basidiomycota</taxon>
        <taxon>Agaricomycotina</taxon>
        <taxon>Tremellomycetes</taxon>
        <taxon>Trichosporonales</taxon>
        <taxon>Trichosporonaceae</taxon>
        <taxon>Apiotrichum</taxon>
    </lineage>
</organism>
<keyword evidence="8" id="KW-1185">Reference proteome</keyword>
<dbReference type="Pfam" id="PF01470">
    <property type="entry name" value="Peptidase_C15"/>
    <property type="match status" value="1"/>
</dbReference>
<dbReference type="GO" id="GO:0006508">
    <property type="term" value="P:proteolysis"/>
    <property type="evidence" value="ECO:0007669"/>
    <property type="project" value="UniProtKB-KW"/>
</dbReference>
<comment type="similarity">
    <text evidence="1">Belongs to the peptidase C15 family.</text>
</comment>
<evidence type="ECO:0000313" key="7">
    <source>
        <dbReference type="EMBL" id="RSH82622.1"/>
    </source>
</evidence>
<feature type="active site" evidence="6">
    <location>
        <position position="141"/>
    </location>
</feature>
<dbReference type="Proteomes" id="UP000279236">
    <property type="component" value="Unassembled WGS sequence"/>
</dbReference>
<evidence type="ECO:0000256" key="4">
    <source>
        <dbReference type="ARBA" id="ARBA00022801"/>
    </source>
</evidence>
<keyword evidence="4" id="KW-0378">Hydrolase</keyword>
<comment type="caution">
    <text evidence="7">The sequence shown here is derived from an EMBL/GenBank/DDBJ whole genome shotgun (WGS) entry which is preliminary data.</text>
</comment>
<dbReference type="OrthoDB" id="2595403at2759"/>
<evidence type="ECO:0000256" key="3">
    <source>
        <dbReference type="ARBA" id="ARBA00022670"/>
    </source>
</evidence>
<evidence type="ECO:0000256" key="6">
    <source>
        <dbReference type="PROSITE-ProRule" id="PRU10077"/>
    </source>
</evidence>
<dbReference type="GO" id="GO:0005829">
    <property type="term" value="C:cytosol"/>
    <property type="evidence" value="ECO:0007669"/>
    <property type="project" value="InterPro"/>
</dbReference>
<accession>A0A427XUW5</accession>
<dbReference type="CDD" id="cd00501">
    <property type="entry name" value="Peptidase_C15"/>
    <property type="match status" value="1"/>
</dbReference>
<keyword evidence="2" id="KW-0963">Cytoplasm</keyword>
<evidence type="ECO:0000256" key="5">
    <source>
        <dbReference type="ARBA" id="ARBA00022807"/>
    </source>
</evidence>
<gene>
    <name evidence="7" type="ORF">EHS24_007611</name>
</gene>
<dbReference type="PANTHER" id="PTHR23402:SF1">
    <property type="entry name" value="PYROGLUTAMYL-PEPTIDASE I"/>
    <property type="match status" value="1"/>
</dbReference>
<dbReference type="PANTHER" id="PTHR23402">
    <property type="entry name" value="PROTEASE FAMILY C15 PYROGLUTAMYL-PEPTIDASE I-RELATED"/>
    <property type="match status" value="1"/>
</dbReference>
<dbReference type="GeneID" id="39592154"/>
<dbReference type="InterPro" id="IPR000816">
    <property type="entry name" value="Peptidase_C15"/>
</dbReference>
<reference evidence="7 8" key="1">
    <citation type="submission" date="2018-11" db="EMBL/GenBank/DDBJ databases">
        <title>Genome sequence of Apiotrichum porosum DSM 27194.</title>
        <authorList>
            <person name="Aliyu H."/>
            <person name="Gorte O."/>
            <person name="Ochsenreither K."/>
        </authorList>
    </citation>
    <scope>NUCLEOTIDE SEQUENCE [LARGE SCALE GENOMIC DNA]</scope>
    <source>
        <strain evidence="7 8">DSM 27194</strain>
    </source>
</reference>
<proteinExistence type="inferred from homology"/>
<keyword evidence="5" id="KW-0788">Thiol protease</keyword>